<accession>A0A5E9G3P4</accession>
<dbReference type="PANTHER" id="PTHR14136">
    <property type="entry name" value="BTB_POZ DOMAIN-CONTAINING PROTEIN KCTD9"/>
    <property type="match status" value="1"/>
</dbReference>
<dbReference type="InterPro" id="IPR001646">
    <property type="entry name" value="5peptide_repeat"/>
</dbReference>
<organism evidence="2 3">
    <name type="scientific">Cryobacterium flavum</name>
    <dbReference type="NCBI Taxonomy" id="1424659"/>
    <lineage>
        <taxon>Bacteria</taxon>
        <taxon>Bacillati</taxon>
        <taxon>Actinomycetota</taxon>
        <taxon>Actinomycetes</taxon>
        <taxon>Micrococcales</taxon>
        <taxon>Microbacteriaceae</taxon>
        <taxon>Cryobacterium</taxon>
    </lineage>
</organism>
<sequence>MQTGHLSNSSLEDPIHMTSANSLEPSSPALDRASLRPDCGNCFALCCTAFGFSRSADFPVDKPAGSPCHNLAPDFSCTIHDTLRPRGFRGCTVFDCFGAGQNVSQGLFAGTSWLESPDTKSEMFTAFAAARQLHEMLWHLAEAQTRTFDPDASHRAAQLRNTIEHAVGGELSELLSLDVQEIHSQVRSTLIEVSEEIRAAYLAGGNDHLESALKPGADLMGKNLRSRRLCGADLRGAYLIAADLRDSDLSGVDLLGADFRDARLDGADLSKALYVTQPQLNAALGNHLTRLPADLEMPPHWQDA</sequence>
<evidence type="ECO:0000313" key="2">
    <source>
        <dbReference type="EMBL" id="SDO58126.1"/>
    </source>
</evidence>
<gene>
    <name evidence="2" type="ORF">SAMN05216368_1258</name>
</gene>
<feature type="compositionally biased region" description="Polar residues" evidence="1">
    <location>
        <begin position="1"/>
        <end position="11"/>
    </location>
</feature>
<dbReference type="EMBL" id="FNIB01000025">
    <property type="protein sequence ID" value="SDO58126.1"/>
    <property type="molecule type" value="Genomic_DNA"/>
</dbReference>
<reference evidence="2 3" key="1">
    <citation type="submission" date="2016-10" db="EMBL/GenBank/DDBJ databases">
        <authorList>
            <person name="Varghese N."/>
            <person name="Submissions S."/>
        </authorList>
    </citation>
    <scope>NUCLEOTIDE SEQUENCE [LARGE SCALE GENOMIC DNA]</scope>
    <source>
        <strain evidence="2 3">CGMCC 1.11215</strain>
    </source>
</reference>
<proteinExistence type="predicted"/>
<dbReference type="AlphaFoldDB" id="A0A5E9G3P4"/>
<dbReference type="InterPro" id="IPR051082">
    <property type="entry name" value="Pentapeptide-BTB/POZ_domain"/>
</dbReference>
<evidence type="ECO:0000313" key="3">
    <source>
        <dbReference type="Proteomes" id="UP000199639"/>
    </source>
</evidence>
<dbReference type="Pfam" id="PF00805">
    <property type="entry name" value="Pentapeptide"/>
    <property type="match status" value="1"/>
</dbReference>
<dbReference type="PANTHER" id="PTHR14136:SF17">
    <property type="entry name" value="BTB_POZ DOMAIN-CONTAINING PROTEIN KCTD9"/>
    <property type="match status" value="1"/>
</dbReference>
<protein>
    <submittedName>
        <fullName evidence="2">Uncharacterized protein YjbI, contains pentapeptide repeats</fullName>
    </submittedName>
</protein>
<dbReference type="SUPFAM" id="SSF141571">
    <property type="entry name" value="Pentapeptide repeat-like"/>
    <property type="match status" value="1"/>
</dbReference>
<dbReference type="STRING" id="1424659.SAMN05216368_1258"/>
<feature type="region of interest" description="Disordered" evidence="1">
    <location>
        <begin position="1"/>
        <end position="29"/>
    </location>
</feature>
<name>A0A5E9G3P4_9MICO</name>
<evidence type="ECO:0000256" key="1">
    <source>
        <dbReference type="SAM" id="MobiDB-lite"/>
    </source>
</evidence>
<dbReference type="Proteomes" id="UP000199639">
    <property type="component" value="Unassembled WGS sequence"/>
</dbReference>
<dbReference type="RefSeq" id="WP_338061614.1">
    <property type="nucleotide sequence ID" value="NZ_FNIB01000025.1"/>
</dbReference>
<dbReference type="Gene3D" id="2.160.20.80">
    <property type="entry name" value="E3 ubiquitin-protein ligase SopA"/>
    <property type="match status" value="1"/>
</dbReference>